<dbReference type="Proteomes" id="UP000198211">
    <property type="component" value="Unassembled WGS sequence"/>
</dbReference>
<feature type="compositionally biased region" description="Basic and acidic residues" evidence="1">
    <location>
        <begin position="161"/>
        <end position="180"/>
    </location>
</feature>
<feature type="compositionally biased region" description="Basic residues" evidence="1">
    <location>
        <begin position="114"/>
        <end position="124"/>
    </location>
</feature>
<feature type="domain" description="Ty3 transposon capsid-like protein" evidence="2">
    <location>
        <begin position="229"/>
        <end position="347"/>
    </location>
</feature>
<feature type="region of interest" description="Disordered" evidence="1">
    <location>
        <begin position="438"/>
        <end position="464"/>
    </location>
</feature>
<dbReference type="OrthoDB" id="120414at2759"/>
<gene>
    <name evidence="3" type="ORF">PHMEG_00018700</name>
</gene>
<evidence type="ECO:0000259" key="2">
    <source>
        <dbReference type="Pfam" id="PF19259"/>
    </source>
</evidence>
<feature type="region of interest" description="Disordered" evidence="1">
    <location>
        <begin position="15"/>
        <end position="180"/>
    </location>
</feature>
<evidence type="ECO:0000256" key="1">
    <source>
        <dbReference type="SAM" id="MobiDB-lite"/>
    </source>
</evidence>
<name>A0A225VW00_9STRA</name>
<reference evidence="4" key="1">
    <citation type="submission" date="2017-03" db="EMBL/GenBank/DDBJ databases">
        <title>Phytopthora megakarya and P. palmivora, two closely related causual agents of cacao black pod achieved similar genome size and gene model numbers by different mechanisms.</title>
        <authorList>
            <person name="Ali S."/>
            <person name="Shao J."/>
            <person name="Larry D.J."/>
            <person name="Kronmiller B."/>
            <person name="Shen D."/>
            <person name="Strem M.D."/>
            <person name="Melnick R.L."/>
            <person name="Guiltinan M.J."/>
            <person name="Tyler B.M."/>
            <person name="Meinhardt L.W."/>
            <person name="Bailey B.A."/>
        </authorList>
    </citation>
    <scope>NUCLEOTIDE SEQUENCE [LARGE SCALE GENOMIC DNA]</scope>
    <source>
        <strain evidence="4">zdho120</strain>
    </source>
</reference>
<protein>
    <recommendedName>
        <fullName evidence="2">Ty3 transposon capsid-like protein domain-containing protein</fullName>
    </recommendedName>
</protein>
<dbReference type="InterPro" id="IPR045358">
    <property type="entry name" value="Ty3_capsid"/>
</dbReference>
<feature type="compositionally biased region" description="Basic and acidic residues" evidence="1">
    <location>
        <begin position="50"/>
        <end position="84"/>
    </location>
</feature>
<feature type="compositionally biased region" description="Basic and acidic residues" evidence="1">
    <location>
        <begin position="15"/>
        <end position="43"/>
    </location>
</feature>
<organism evidence="3 4">
    <name type="scientific">Phytophthora megakarya</name>
    <dbReference type="NCBI Taxonomy" id="4795"/>
    <lineage>
        <taxon>Eukaryota</taxon>
        <taxon>Sar</taxon>
        <taxon>Stramenopiles</taxon>
        <taxon>Oomycota</taxon>
        <taxon>Peronosporomycetes</taxon>
        <taxon>Peronosporales</taxon>
        <taxon>Peronosporaceae</taxon>
        <taxon>Phytophthora</taxon>
    </lineage>
</organism>
<evidence type="ECO:0000313" key="3">
    <source>
        <dbReference type="EMBL" id="OWZ08710.1"/>
    </source>
</evidence>
<feature type="compositionally biased region" description="Basic residues" evidence="1">
    <location>
        <begin position="452"/>
        <end position="464"/>
    </location>
</feature>
<feature type="compositionally biased region" description="Basic residues" evidence="1">
    <location>
        <begin position="141"/>
        <end position="160"/>
    </location>
</feature>
<dbReference type="EMBL" id="NBNE01003049">
    <property type="protein sequence ID" value="OWZ08710.1"/>
    <property type="molecule type" value="Genomic_DNA"/>
</dbReference>
<keyword evidence="4" id="KW-1185">Reference proteome</keyword>
<proteinExistence type="predicted"/>
<evidence type="ECO:0000313" key="4">
    <source>
        <dbReference type="Proteomes" id="UP000198211"/>
    </source>
</evidence>
<comment type="caution">
    <text evidence="3">The sequence shown here is derived from an EMBL/GenBank/DDBJ whole genome shotgun (WGS) entry which is preliminary data.</text>
</comment>
<dbReference type="Pfam" id="PF19259">
    <property type="entry name" value="Ty3_capsid"/>
    <property type="match status" value="1"/>
</dbReference>
<sequence>MAVELQELREEVRQLRLRREDNPPRGQQRVERDSGRGPREPRGRYQQALRSDDDEREYDVGHGRSPDRERRGTSQGRHEAPSRRRVEHQRRGRPGGNGHPSSSSSSDDSDDRGHRGHGPSRGRRRSSESSSSGSDEWEPARRRHPPREHREPRRGRRHRERRDSLSRQGGHRDRHQEPVRRANVKDLELPTFTPTSGTSVSTWTDRIDLALQGARESGRGEWSDHALYFILGNKLMAEAASWWVDFNRRLNDPERTWTHLKQALLRRYGPKEDISLAEYRVNTRSRGMKESHADYAAALRKAAGGSRVSERVLMAQFYRGLDKTTRQLVKQQEPEHLEEAVIKATEIDDPMESLAPMAATVEQASGTTVVAATNSTGDAPARTVTLHGVGSVYVPVSRVTEGIKNYAAVDPDGLVLYTNLKGAWNIITGKYDLPAGRTWRTPGTRRNQVKSGRSRRKQRLKEPT</sequence>
<accession>A0A225VW00</accession>
<dbReference type="AlphaFoldDB" id="A0A225VW00"/>